<feature type="compositionally biased region" description="Polar residues" evidence="1">
    <location>
        <begin position="23"/>
        <end position="34"/>
    </location>
</feature>
<sequence>MDGHLGEEARDGLRLPRLPTAASVGSMTRGTKSGQLDRADSRPRTHPGRAEPAPAGPTELPSTAGRHQPMGAASGSYRAEKEARGPARVPPVASGRPSCSPAGLGHYLGAREDDSFLQVLQHEGEHGGRKGHGVRAVNDQEAVVLPIVSLWGAANSGRPPPEEERKGSPVQREGGREALVGSWPPLAGKTSGGSALDFRPASPPGDSQSWLPRAQVSRRATPGLSSGLLRSPVPCDPCLLGRQLQGPVSCEPTVQQESQARTWQKGTRHSRGWELAGDLGGWLDQDPTRGQDTGRQTWGRALPGTAKPRRPPRHAGRLCNSSCGHQLEGSQGWALEGGWPKLWMQGAQFWEPAGPNPPEGSILPGPLEDHARLTLTAVAEQCGRLGHPLLATWGTATGGATRAPKAL</sequence>
<organism evidence="2">
    <name type="scientific">Mustela putorius furo</name>
    <name type="common">European domestic ferret</name>
    <name type="synonym">Mustela furo</name>
    <dbReference type="NCBI Taxonomy" id="9669"/>
    <lineage>
        <taxon>Eukaryota</taxon>
        <taxon>Metazoa</taxon>
        <taxon>Chordata</taxon>
        <taxon>Craniata</taxon>
        <taxon>Vertebrata</taxon>
        <taxon>Euteleostomi</taxon>
        <taxon>Mammalia</taxon>
        <taxon>Eutheria</taxon>
        <taxon>Laurasiatheria</taxon>
        <taxon>Carnivora</taxon>
        <taxon>Caniformia</taxon>
        <taxon>Musteloidea</taxon>
        <taxon>Mustelidae</taxon>
        <taxon>Mustelinae</taxon>
        <taxon>Mustela</taxon>
    </lineage>
</organism>
<evidence type="ECO:0000256" key="1">
    <source>
        <dbReference type="SAM" id="MobiDB-lite"/>
    </source>
</evidence>
<accession>M3Z623</accession>
<reference evidence="2" key="1">
    <citation type="submission" date="2024-06" db="UniProtKB">
        <authorList>
            <consortium name="Ensembl"/>
        </authorList>
    </citation>
    <scope>IDENTIFICATION</scope>
</reference>
<evidence type="ECO:0000313" key="2">
    <source>
        <dbReference type="Ensembl" id="ENSMPUP00000019036.1"/>
    </source>
</evidence>
<dbReference type="Ensembl" id="ENSMPUT00000019311.1">
    <property type="protein sequence ID" value="ENSMPUP00000019036.1"/>
    <property type="gene ID" value="ENSMPUG00000019159.1"/>
</dbReference>
<name>M3Z623_MUSPF</name>
<feature type="compositionally biased region" description="Basic and acidic residues" evidence="1">
    <location>
        <begin position="1"/>
        <end position="14"/>
    </location>
</feature>
<feature type="region of interest" description="Disordered" evidence="1">
    <location>
        <begin position="152"/>
        <end position="228"/>
    </location>
</feature>
<proteinExistence type="predicted"/>
<dbReference type="AlphaFoldDB" id="M3Z623"/>
<protein>
    <submittedName>
        <fullName evidence="2">Uncharacterized protein</fullName>
    </submittedName>
</protein>
<dbReference type="EMBL" id="AEYP01037489">
    <property type="status" value="NOT_ANNOTATED_CDS"/>
    <property type="molecule type" value="Genomic_DNA"/>
</dbReference>
<feature type="region of interest" description="Disordered" evidence="1">
    <location>
        <begin position="1"/>
        <end position="106"/>
    </location>
</feature>
<dbReference type="InParanoid" id="M3Z623"/>
<feature type="region of interest" description="Disordered" evidence="1">
    <location>
        <begin position="277"/>
        <end position="315"/>
    </location>
</feature>
<dbReference type="HOGENOM" id="CLU_676070_0_0_1"/>